<dbReference type="InterPro" id="IPR020449">
    <property type="entry name" value="Tscrpt_reg_AraC-type_HTH"/>
</dbReference>
<keyword evidence="1" id="KW-0805">Transcription regulation</keyword>
<dbReference type="PRINTS" id="PR00032">
    <property type="entry name" value="HTHARAC"/>
</dbReference>
<dbReference type="OrthoDB" id="2060755at2"/>
<dbReference type="Proteomes" id="UP000253303">
    <property type="component" value="Unassembled WGS sequence"/>
</dbReference>
<dbReference type="GO" id="GO:0043565">
    <property type="term" value="F:sequence-specific DNA binding"/>
    <property type="evidence" value="ECO:0007669"/>
    <property type="project" value="InterPro"/>
</dbReference>
<gene>
    <name evidence="5" type="ORF">DP939_33985</name>
</gene>
<evidence type="ECO:0000256" key="3">
    <source>
        <dbReference type="ARBA" id="ARBA00023163"/>
    </source>
</evidence>
<keyword evidence="6" id="KW-1185">Reference proteome</keyword>
<dbReference type="AlphaFoldDB" id="A0A366LP51"/>
<dbReference type="PANTHER" id="PTHR46796">
    <property type="entry name" value="HTH-TYPE TRANSCRIPTIONAL ACTIVATOR RHAS-RELATED"/>
    <property type="match status" value="1"/>
</dbReference>
<keyword evidence="2" id="KW-0238">DNA-binding</keyword>
<dbReference type="GO" id="GO:0003700">
    <property type="term" value="F:DNA-binding transcription factor activity"/>
    <property type="evidence" value="ECO:0007669"/>
    <property type="project" value="InterPro"/>
</dbReference>
<sequence length="145" mass="16408">MGAKAERRVDTGRLRRLRMAKDVMDREWAGPLNLDVVAASAGYSRYHFVRCFKETYGETPGQYLSRRRIERAQDLLRSANLTITEICVLVGFSGLGTFCTRFKQVTGVTPGEFRVRERAREQPAVPGCFVLFWAGGFAHPHPARD</sequence>
<dbReference type="PROSITE" id="PS00041">
    <property type="entry name" value="HTH_ARAC_FAMILY_1"/>
    <property type="match status" value="1"/>
</dbReference>
<name>A0A366LP51_9ACTN</name>
<evidence type="ECO:0000313" key="6">
    <source>
        <dbReference type="Proteomes" id="UP000253303"/>
    </source>
</evidence>
<dbReference type="InterPro" id="IPR018062">
    <property type="entry name" value="HTH_AraC-typ_CS"/>
</dbReference>
<organism evidence="5 6">
    <name type="scientific">Spongiactinospora rosea</name>
    <dbReference type="NCBI Taxonomy" id="2248750"/>
    <lineage>
        <taxon>Bacteria</taxon>
        <taxon>Bacillati</taxon>
        <taxon>Actinomycetota</taxon>
        <taxon>Actinomycetes</taxon>
        <taxon>Streptosporangiales</taxon>
        <taxon>Streptosporangiaceae</taxon>
        <taxon>Spongiactinospora</taxon>
    </lineage>
</organism>
<evidence type="ECO:0000313" key="5">
    <source>
        <dbReference type="EMBL" id="RBQ15698.1"/>
    </source>
</evidence>
<protein>
    <submittedName>
        <fullName evidence="5">AraC family transcriptional regulator</fullName>
    </submittedName>
</protein>
<keyword evidence="3" id="KW-0804">Transcription</keyword>
<feature type="domain" description="HTH araC/xylS-type" evidence="4">
    <location>
        <begin position="18"/>
        <end position="116"/>
    </location>
</feature>
<dbReference type="SMART" id="SM00342">
    <property type="entry name" value="HTH_ARAC"/>
    <property type="match status" value="1"/>
</dbReference>
<proteinExistence type="predicted"/>
<dbReference type="EMBL" id="QMEY01000021">
    <property type="protein sequence ID" value="RBQ15698.1"/>
    <property type="molecule type" value="Genomic_DNA"/>
</dbReference>
<comment type="caution">
    <text evidence="5">The sequence shown here is derived from an EMBL/GenBank/DDBJ whole genome shotgun (WGS) entry which is preliminary data.</text>
</comment>
<evidence type="ECO:0000256" key="2">
    <source>
        <dbReference type="ARBA" id="ARBA00023125"/>
    </source>
</evidence>
<evidence type="ECO:0000256" key="1">
    <source>
        <dbReference type="ARBA" id="ARBA00023015"/>
    </source>
</evidence>
<reference evidence="5 6" key="1">
    <citation type="submission" date="2018-06" db="EMBL/GenBank/DDBJ databases">
        <title>Sphaerisporangium craniellae sp. nov., isolated from a marine sponge in the South China Sea.</title>
        <authorList>
            <person name="Li L."/>
        </authorList>
    </citation>
    <scope>NUCLEOTIDE SEQUENCE [LARGE SCALE GENOMIC DNA]</scope>
    <source>
        <strain evidence="5 6">LHW63015</strain>
    </source>
</reference>
<dbReference type="Gene3D" id="1.10.10.60">
    <property type="entry name" value="Homeodomain-like"/>
    <property type="match status" value="2"/>
</dbReference>
<dbReference type="PROSITE" id="PS01124">
    <property type="entry name" value="HTH_ARAC_FAMILY_2"/>
    <property type="match status" value="1"/>
</dbReference>
<accession>A0A366LP51</accession>
<dbReference type="InterPro" id="IPR050204">
    <property type="entry name" value="AraC_XylS_family_regulators"/>
</dbReference>
<dbReference type="Pfam" id="PF12833">
    <property type="entry name" value="HTH_18"/>
    <property type="match status" value="1"/>
</dbReference>
<dbReference type="InterPro" id="IPR018060">
    <property type="entry name" value="HTH_AraC"/>
</dbReference>
<dbReference type="InterPro" id="IPR009057">
    <property type="entry name" value="Homeodomain-like_sf"/>
</dbReference>
<dbReference type="SUPFAM" id="SSF46689">
    <property type="entry name" value="Homeodomain-like"/>
    <property type="match status" value="2"/>
</dbReference>
<evidence type="ECO:0000259" key="4">
    <source>
        <dbReference type="PROSITE" id="PS01124"/>
    </source>
</evidence>
<dbReference type="RefSeq" id="WP_113984937.1">
    <property type="nucleotide sequence ID" value="NZ_QMEY01000021.1"/>
</dbReference>